<evidence type="ECO:0000313" key="3">
    <source>
        <dbReference type="Proteomes" id="UP000029067"/>
    </source>
</evidence>
<name>A0A087AW58_9BIFI</name>
<dbReference type="Proteomes" id="UP000029067">
    <property type="component" value="Unassembled WGS sequence"/>
</dbReference>
<proteinExistence type="predicted"/>
<organism evidence="2 3">
    <name type="scientific">Bifidobacterium cuniculi</name>
    <dbReference type="NCBI Taxonomy" id="1688"/>
    <lineage>
        <taxon>Bacteria</taxon>
        <taxon>Bacillati</taxon>
        <taxon>Actinomycetota</taxon>
        <taxon>Actinomycetes</taxon>
        <taxon>Bifidobacteriales</taxon>
        <taxon>Bifidobacteriaceae</taxon>
        <taxon>Bifidobacterium</taxon>
    </lineage>
</organism>
<dbReference type="AlphaFoldDB" id="A0A087AW58"/>
<reference evidence="2 3" key="1">
    <citation type="submission" date="2014-03" db="EMBL/GenBank/DDBJ databases">
        <title>Genomics of Bifidobacteria.</title>
        <authorList>
            <person name="Ventura M."/>
            <person name="Milani C."/>
            <person name="Lugli G.A."/>
        </authorList>
    </citation>
    <scope>NUCLEOTIDE SEQUENCE [LARGE SCALE GENOMIC DNA]</scope>
    <source>
        <strain evidence="2 3">LMG 10738</strain>
    </source>
</reference>
<accession>A0A087AW58</accession>
<feature type="compositionally biased region" description="Polar residues" evidence="1">
    <location>
        <begin position="44"/>
        <end position="57"/>
    </location>
</feature>
<feature type="region of interest" description="Disordered" evidence="1">
    <location>
        <begin position="31"/>
        <end position="57"/>
    </location>
</feature>
<dbReference type="EMBL" id="JGYV01000010">
    <property type="protein sequence ID" value="KFI63008.1"/>
    <property type="molecule type" value="Genomic_DNA"/>
</dbReference>
<gene>
    <name evidence="2" type="ORF">BCUN_0841</name>
</gene>
<evidence type="ECO:0000313" key="2">
    <source>
        <dbReference type="EMBL" id="KFI63008.1"/>
    </source>
</evidence>
<protein>
    <submittedName>
        <fullName evidence="2">Uncharacterized protein</fullName>
    </submittedName>
</protein>
<evidence type="ECO:0000256" key="1">
    <source>
        <dbReference type="SAM" id="MobiDB-lite"/>
    </source>
</evidence>
<keyword evidence="3" id="KW-1185">Reference proteome</keyword>
<comment type="caution">
    <text evidence="2">The sequence shown here is derived from an EMBL/GenBank/DDBJ whole genome shotgun (WGS) entry which is preliminary data.</text>
</comment>
<sequence>MPLTSFDDLLDEQLTDPQMTQLYKQERRRLDAAIEASRARPIRPQSSNTPPVRSANE</sequence>
<dbReference type="STRING" id="1688.BCUN_0841"/>
<dbReference type="RefSeq" id="WP_153802310.1">
    <property type="nucleotide sequence ID" value="NZ_JGYV01000010.1"/>
</dbReference>